<proteinExistence type="inferred from homology"/>
<name>A0A1F5BU88_9BACT</name>
<organism evidence="10 11">
    <name type="scientific">Candidatus Azambacteria bacterium RIFCSPLOWO2_01_FULL_46_25</name>
    <dbReference type="NCBI Taxonomy" id="1797298"/>
    <lineage>
        <taxon>Bacteria</taxon>
        <taxon>Candidatus Azamiibacteriota</taxon>
    </lineage>
</organism>
<evidence type="ECO:0000256" key="3">
    <source>
        <dbReference type="ARBA" id="ARBA00022801"/>
    </source>
</evidence>
<protein>
    <recommendedName>
        <fullName evidence="6 7">Peptidyl-tRNA hydrolase</fullName>
        <shortName evidence="7">Pth</shortName>
        <ecNumber evidence="1 7">3.1.1.29</ecNumber>
    </recommendedName>
</protein>
<dbReference type="NCBIfam" id="TIGR00447">
    <property type="entry name" value="pth"/>
    <property type="match status" value="1"/>
</dbReference>
<dbReference type="PANTHER" id="PTHR17224:SF1">
    <property type="entry name" value="PEPTIDYL-TRNA HYDROLASE"/>
    <property type="match status" value="1"/>
</dbReference>
<evidence type="ECO:0000313" key="11">
    <source>
        <dbReference type="Proteomes" id="UP000176650"/>
    </source>
</evidence>
<keyword evidence="4 7" id="KW-0694">RNA-binding</keyword>
<keyword evidence="3 7" id="KW-0378">Hydrolase</keyword>
<dbReference type="STRING" id="1797298.A2988_01710"/>
<dbReference type="EMBL" id="MEYS01000002">
    <property type="protein sequence ID" value="OGD34175.1"/>
    <property type="molecule type" value="Genomic_DNA"/>
</dbReference>
<accession>A0A1F5BU88</accession>
<evidence type="ECO:0000256" key="1">
    <source>
        <dbReference type="ARBA" id="ARBA00013260"/>
    </source>
</evidence>
<gene>
    <name evidence="7" type="primary">pth</name>
    <name evidence="10" type="ORF">A2988_01710</name>
</gene>
<feature type="binding site" evidence="7">
    <location>
        <position position="14"/>
    </location>
    <ligand>
        <name>tRNA</name>
        <dbReference type="ChEBI" id="CHEBI:17843"/>
    </ligand>
</feature>
<comment type="function">
    <text evidence="7">Hydrolyzes ribosome-free peptidyl-tRNAs (with 1 or more amino acids incorporated), which drop off the ribosome during protein synthesis, or as a result of ribosome stalling.</text>
</comment>
<evidence type="ECO:0000256" key="4">
    <source>
        <dbReference type="ARBA" id="ARBA00022884"/>
    </source>
</evidence>
<comment type="catalytic activity">
    <reaction evidence="7 8">
        <text>an N-acyl-L-alpha-aminoacyl-tRNA + H2O = an N-acyl-L-amino acid + a tRNA + H(+)</text>
        <dbReference type="Rhea" id="RHEA:54448"/>
        <dbReference type="Rhea" id="RHEA-COMP:10123"/>
        <dbReference type="Rhea" id="RHEA-COMP:13883"/>
        <dbReference type="ChEBI" id="CHEBI:15377"/>
        <dbReference type="ChEBI" id="CHEBI:15378"/>
        <dbReference type="ChEBI" id="CHEBI:59874"/>
        <dbReference type="ChEBI" id="CHEBI:78442"/>
        <dbReference type="ChEBI" id="CHEBI:138191"/>
        <dbReference type="EC" id="3.1.1.29"/>
    </reaction>
</comment>
<feature type="site" description="Discriminates between blocked and unblocked aminoacyl-tRNA" evidence="7">
    <location>
        <position position="9"/>
    </location>
</feature>
<comment type="similarity">
    <text evidence="5 7 9">Belongs to the PTH family.</text>
</comment>
<evidence type="ECO:0000256" key="6">
    <source>
        <dbReference type="ARBA" id="ARBA00050038"/>
    </source>
</evidence>
<dbReference type="GO" id="GO:0005737">
    <property type="term" value="C:cytoplasm"/>
    <property type="evidence" value="ECO:0007669"/>
    <property type="project" value="UniProtKB-SubCell"/>
</dbReference>
<feature type="binding site" evidence="7">
    <location>
        <position position="66"/>
    </location>
    <ligand>
        <name>tRNA</name>
        <dbReference type="ChEBI" id="CHEBI:17843"/>
    </ligand>
</feature>
<dbReference type="GO" id="GO:0072344">
    <property type="term" value="P:rescue of stalled ribosome"/>
    <property type="evidence" value="ECO:0007669"/>
    <property type="project" value="UniProtKB-UniRule"/>
</dbReference>
<dbReference type="InterPro" id="IPR001328">
    <property type="entry name" value="Pept_tRNA_hydro"/>
</dbReference>
<evidence type="ECO:0000256" key="8">
    <source>
        <dbReference type="RuleBase" id="RU000673"/>
    </source>
</evidence>
<dbReference type="GO" id="GO:0000049">
    <property type="term" value="F:tRNA binding"/>
    <property type="evidence" value="ECO:0007669"/>
    <property type="project" value="UniProtKB-UniRule"/>
</dbReference>
<dbReference type="InterPro" id="IPR018171">
    <property type="entry name" value="Pept_tRNA_hydro_CS"/>
</dbReference>
<comment type="function">
    <text evidence="7">Catalyzes the release of premature peptidyl moieties from peptidyl-tRNA molecules trapped in stalled 50S ribosomal subunits, and thus maintains levels of free tRNAs and 50S ribosomes.</text>
</comment>
<dbReference type="Pfam" id="PF01195">
    <property type="entry name" value="Pept_tRNA_hydro"/>
    <property type="match status" value="1"/>
</dbReference>
<dbReference type="GO" id="GO:0004045">
    <property type="term" value="F:peptidyl-tRNA hydrolase activity"/>
    <property type="evidence" value="ECO:0007669"/>
    <property type="project" value="UniProtKB-UniRule"/>
</dbReference>
<evidence type="ECO:0000256" key="7">
    <source>
        <dbReference type="HAMAP-Rule" id="MF_00083"/>
    </source>
</evidence>
<dbReference type="Proteomes" id="UP000176650">
    <property type="component" value="Unassembled WGS sequence"/>
</dbReference>
<dbReference type="AlphaFoldDB" id="A0A1F5BU88"/>
<evidence type="ECO:0000313" key="10">
    <source>
        <dbReference type="EMBL" id="OGD34175.1"/>
    </source>
</evidence>
<comment type="subcellular location">
    <subcellularLocation>
        <location evidence="7">Cytoplasm</location>
    </subcellularLocation>
</comment>
<dbReference type="InterPro" id="IPR036416">
    <property type="entry name" value="Pept_tRNA_hydro_sf"/>
</dbReference>
<dbReference type="EC" id="3.1.1.29" evidence="1 7"/>
<sequence length="191" mass="21168">MYLVIGLGNPGDEYKNTKHNIGREIVEKWAKKNDLGDFAFDKKHNALVAQGKIDKEKTVAALPETFMNKSGLAVFALASYYKVKPVQIFVVHDDIDLPVGRIKLSFAKNSAGHKGVEHVTKYLKTTAYWRVRIGIGSAAKKKTKQAMDVVLKKFSAKEELDIKKAVKKALEALTSAVAESPEKAMSIYNQS</sequence>
<keyword evidence="2 7" id="KW-0820">tRNA-binding</keyword>
<feature type="active site" description="Proton acceptor" evidence="7">
    <location>
        <position position="19"/>
    </location>
</feature>
<dbReference type="HAMAP" id="MF_00083">
    <property type="entry name" value="Pept_tRNA_hydro_bact"/>
    <property type="match status" value="1"/>
</dbReference>
<evidence type="ECO:0000256" key="5">
    <source>
        <dbReference type="ARBA" id="ARBA00038063"/>
    </source>
</evidence>
<dbReference type="PANTHER" id="PTHR17224">
    <property type="entry name" value="PEPTIDYL-TRNA HYDROLASE"/>
    <property type="match status" value="1"/>
</dbReference>
<feature type="binding site" evidence="7">
    <location>
        <position position="68"/>
    </location>
    <ligand>
        <name>tRNA</name>
        <dbReference type="ChEBI" id="CHEBI:17843"/>
    </ligand>
</feature>
<comment type="subunit">
    <text evidence="7">Monomer.</text>
</comment>
<dbReference type="CDD" id="cd00462">
    <property type="entry name" value="PTH"/>
    <property type="match status" value="1"/>
</dbReference>
<comment type="caution">
    <text evidence="10">The sequence shown here is derived from an EMBL/GenBank/DDBJ whole genome shotgun (WGS) entry which is preliminary data.</text>
</comment>
<feature type="site" description="Stabilizes the basic form of H active site to accept a proton" evidence="7">
    <location>
        <position position="93"/>
    </location>
</feature>
<keyword evidence="7" id="KW-0963">Cytoplasm</keyword>
<comment type="caution">
    <text evidence="7">Lacks conserved residue(s) required for the propagation of feature annotation.</text>
</comment>
<dbReference type="GO" id="GO:0006515">
    <property type="term" value="P:protein quality control for misfolded or incompletely synthesized proteins"/>
    <property type="evidence" value="ECO:0007669"/>
    <property type="project" value="UniProtKB-UniRule"/>
</dbReference>
<evidence type="ECO:0000256" key="9">
    <source>
        <dbReference type="RuleBase" id="RU004320"/>
    </source>
</evidence>
<evidence type="ECO:0000256" key="2">
    <source>
        <dbReference type="ARBA" id="ARBA00022555"/>
    </source>
</evidence>
<dbReference type="Gene3D" id="3.40.50.1470">
    <property type="entry name" value="Peptidyl-tRNA hydrolase"/>
    <property type="match status" value="1"/>
</dbReference>
<reference evidence="10 11" key="1">
    <citation type="journal article" date="2016" name="Nat. Commun.">
        <title>Thousands of microbial genomes shed light on interconnected biogeochemical processes in an aquifer system.</title>
        <authorList>
            <person name="Anantharaman K."/>
            <person name="Brown C.T."/>
            <person name="Hug L.A."/>
            <person name="Sharon I."/>
            <person name="Castelle C.J."/>
            <person name="Probst A.J."/>
            <person name="Thomas B.C."/>
            <person name="Singh A."/>
            <person name="Wilkins M.J."/>
            <person name="Karaoz U."/>
            <person name="Brodie E.L."/>
            <person name="Williams K.H."/>
            <person name="Hubbard S.S."/>
            <person name="Banfield J.F."/>
        </authorList>
    </citation>
    <scope>NUCLEOTIDE SEQUENCE [LARGE SCALE GENOMIC DNA]</scope>
</reference>
<dbReference type="PROSITE" id="PS01195">
    <property type="entry name" value="PEPT_TRNA_HYDROL_1"/>
    <property type="match status" value="1"/>
</dbReference>
<dbReference type="SUPFAM" id="SSF53178">
    <property type="entry name" value="Peptidyl-tRNA hydrolase-like"/>
    <property type="match status" value="1"/>
</dbReference>